<accession>A0A7W6MS87</accession>
<gene>
    <name evidence="7" type="ORF">GGQ71_000101</name>
</gene>
<keyword evidence="5 6" id="KW-0472">Membrane</keyword>
<name>A0A7W6MS87_9HYPH</name>
<evidence type="ECO:0000313" key="7">
    <source>
        <dbReference type="EMBL" id="MBB4005865.1"/>
    </source>
</evidence>
<feature type="transmembrane region" description="Helical" evidence="6">
    <location>
        <begin position="55"/>
        <end position="76"/>
    </location>
</feature>
<evidence type="ECO:0000256" key="5">
    <source>
        <dbReference type="ARBA" id="ARBA00023136"/>
    </source>
</evidence>
<dbReference type="Proteomes" id="UP000544107">
    <property type="component" value="Unassembled WGS sequence"/>
</dbReference>
<reference evidence="7 8" key="1">
    <citation type="submission" date="2020-08" db="EMBL/GenBank/DDBJ databases">
        <title>Genomic Encyclopedia of Type Strains, Phase IV (KMG-IV): sequencing the most valuable type-strain genomes for metagenomic binning, comparative biology and taxonomic classification.</title>
        <authorList>
            <person name="Goeker M."/>
        </authorList>
    </citation>
    <scope>NUCLEOTIDE SEQUENCE [LARGE SCALE GENOMIC DNA]</scope>
    <source>
        <strain evidence="7 8">DSM 100021</strain>
    </source>
</reference>
<dbReference type="AlphaFoldDB" id="A0A7W6MS87"/>
<dbReference type="InterPro" id="IPR001123">
    <property type="entry name" value="LeuE-type"/>
</dbReference>
<feature type="transmembrane region" description="Helical" evidence="6">
    <location>
        <begin position="20"/>
        <end position="43"/>
    </location>
</feature>
<evidence type="ECO:0000256" key="6">
    <source>
        <dbReference type="SAM" id="Phobius"/>
    </source>
</evidence>
<dbReference type="GO" id="GO:0005886">
    <property type="term" value="C:plasma membrane"/>
    <property type="evidence" value="ECO:0007669"/>
    <property type="project" value="UniProtKB-SubCell"/>
</dbReference>
<dbReference type="GO" id="GO:0015171">
    <property type="term" value="F:amino acid transmembrane transporter activity"/>
    <property type="evidence" value="ECO:0007669"/>
    <property type="project" value="TreeGrafter"/>
</dbReference>
<organism evidence="7 8">
    <name type="scientific">Allorhizobium taibaishanense</name>
    <dbReference type="NCBI Taxonomy" id="887144"/>
    <lineage>
        <taxon>Bacteria</taxon>
        <taxon>Pseudomonadati</taxon>
        <taxon>Pseudomonadota</taxon>
        <taxon>Alphaproteobacteria</taxon>
        <taxon>Hyphomicrobiales</taxon>
        <taxon>Rhizobiaceae</taxon>
        <taxon>Rhizobium/Agrobacterium group</taxon>
        <taxon>Allorhizobium</taxon>
    </lineage>
</organism>
<feature type="transmembrane region" description="Helical" evidence="6">
    <location>
        <begin position="88"/>
        <end position="106"/>
    </location>
</feature>
<dbReference type="RefSeq" id="WP_324615712.1">
    <property type="nucleotide sequence ID" value="NZ_JACIED010000001.1"/>
</dbReference>
<dbReference type="EMBL" id="JACIED010000001">
    <property type="protein sequence ID" value="MBB4005865.1"/>
    <property type="molecule type" value="Genomic_DNA"/>
</dbReference>
<evidence type="ECO:0000256" key="1">
    <source>
        <dbReference type="ARBA" id="ARBA00004651"/>
    </source>
</evidence>
<keyword evidence="4 6" id="KW-1133">Transmembrane helix</keyword>
<comment type="subcellular location">
    <subcellularLocation>
        <location evidence="1">Cell membrane</location>
        <topology evidence="1">Multi-pass membrane protein</topology>
    </subcellularLocation>
</comment>
<feature type="transmembrane region" description="Helical" evidence="6">
    <location>
        <begin position="127"/>
        <end position="149"/>
    </location>
</feature>
<sequence length="223" mass="23367">MLSSVTDKASVTEMSMLFILLVKGFLVGVAVAAPIGPIGTLCINRTMERGFWHGVSTGIGAALGDMVFAIAAAAGFAAMQDFLVEISLPLKLVGGILILVIGIRMLTPRPLIAAAEIEASDIIRTTVSTFALTITNPATVFGFAALFAGAGLADTDGISPFFLVAGVFLGSLAWWFALCGAVVWLQRRLPDNFAHWVQRGSAFLLIGFGLVSLALAARQYFGG</sequence>
<protein>
    <submittedName>
        <fullName evidence="7">Putative LysE/RhtB family amino acid efflux pump</fullName>
    </submittedName>
</protein>
<dbReference type="PANTHER" id="PTHR30086">
    <property type="entry name" value="ARGININE EXPORTER PROTEIN ARGO"/>
    <property type="match status" value="1"/>
</dbReference>
<dbReference type="PANTHER" id="PTHR30086:SF20">
    <property type="entry name" value="ARGININE EXPORTER PROTEIN ARGO-RELATED"/>
    <property type="match status" value="1"/>
</dbReference>
<proteinExistence type="predicted"/>
<evidence type="ECO:0000256" key="4">
    <source>
        <dbReference type="ARBA" id="ARBA00022989"/>
    </source>
</evidence>
<comment type="caution">
    <text evidence="7">The sequence shown here is derived from an EMBL/GenBank/DDBJ whole genome shotgun (WGS) entry which is preliminary data.</text>
</comment>
<feature type="transmembrane region" description="Helical" evidence="6">
    <location>
        <begin position="196"/>
        <end position="217"/>
    </location>
</feature>
<keyword evidence="2" id="KW-1003">Cell membrane</keyword>
<dbReference type="Pfam" id="PF01810">
    <property type="entry name" value="LysE"/>
    <property type="match status" value="1"/>
</dbReference>
<keyword evidence="3 6" id="KW-0812">Transmembrane</keyword>
<evidence type="ECO:0000256" key="3">
    <source>
        <dbReference type="ARBA" id="ARBA00022692"/>
    </source>
</evidence>
<evidence type="ECO:0000256" key="2">
    <source>
        <dbReference type="ARBA" id="ARBA00022475"/>
    </source>
</evidence>
<evidence type="ECO:0000313" key="8">
    <source>
        <dbReference type="Proteomes" id="UP000544107"/>
    </source>
</evidence>
<feature type="transmembrane region" description="Helical" evidence="6">
    <location>
        <begin position="161"/>
        <end position="184"/>
    </location>
</feature>